<keyword evidence="3" id="KW-1185">Reference proteome</keyword>
<evidence type="ECO:0000313" key="3">
    <source>
        <dbReference type="Proteomes" id="UP001229651"/>
    </source>
</evidence>
<gene>
    <name evidence="2" type="ORF">FB470_000578</name>
</gene>
<sequence>MSDNPWRDDVDSEPVDPDFDRRVLDRLRDQESR</sequence>
<name>A0ABU0EN36_9PSEU</name>
<dbReference type="EMBL" id="JAUSUT010000001">
    <property type="protein sequence ID" value="MDQ0376584.1"/>
    <property type="molecule type" value="Genomic_DNA"/>
</dbReference>
<feature type="region of interest" description="Disordered" evidence="1">
    <location>
        <begin position="1"/>
        <end position="33"/>
    </location>
</feature>
<evidence type="ECO:0000256" key="1">
    <source>
        <dbReference type="SAM" id="MobiDB-lite"/>
    </source>
</evidence>
<evidence type="ECO:0000313" key="2">
    <source>
        <dbReference type="EMBL" id="MDQ0376584.1"/>
    </source>
</evidence>
<accession>A0ABU0EN36</accession>
<proteinExistence type="predicted"/>
<reference evidence="2 3" key="1">
    <citation type="submission" date="2023-07" db="EMBL/GenBank/DDBJ databases">
        <title>Sequencing the genomes of 1000 actinobacteria strains.</title>
        <authorList>
            <person name="Klenk H.-P."/>
        </authorList>
    </citation>
    <scope>NUCLEOTIDE SEQUENCE [LARGE SCALE GENOMIC DNA]</scope>
    <source>
        <strain evidence="2 3">DSM 45805</strain>
    </source>
</reference>
<feature type="compositionally biased region" description="Basic and acidic residues" evidence="1">
    <location>
        <begin position="18"/>
        <end position="33"/>
    </location>
</feature>
<protein>
    <submittedName>
        <fullName evidence="2">Uncharacterized protein</fullName>
    </submittedName>
</protein>
<organism evidence="2 3">
    <name type="scientific">Amycolatopsis thermophila</name>
    <dbReference type="NCBI Taxonomy" id="206084"/>
    <lineage>
        <taxon>Bacteria</taxon>
        <taxon>Bacillati</taxon>
        <taxon>Actinomycetota</taxon>
        <taxon>Actinomycetes</taxon>
        <taxon>Pseudonocardiales</taxon>
        <taxon>Pseudonocardiaceae</taxon>
        <taxon>Amycolatopsis</taxon>
    </lineage>
</organism>
<comment type="caution">
    <text evidence="2">The sequence shown here is derived from an EMBL/GenBank/DDBJ whole genome shotgun (WGS) entry which is preliminary data.</text>
</comment>
<dbReference type="Proteomes" id="UP001229651">
    <property type="component" value="Unassembled WGS sequence"/>
</dbReference>